<feature type="binding site" evidence="6">
    <location>
        <position position="147"/>
    </location>
    <ligand>
        <name>Zn(2+)</name>
        <dbReference type="ChEBI" id="CHEBI:29105"/>
        <note>catalytic</note>
    </ligand>
</feature>
<dbReference type="SUPFAM" id="SSF55486">
    <property type="entry name" value="Metalloproteases ('zincins'), catalytic domain"/>
    <property type="match status" value="1"/>
</dbReference>
<keyword evidence="4 6" id="KW-0862">Zinc</keyword>
<evidence type="ECO:0000256" key="3">
    <source>
        <dbReference type="ARBA" id="ARBA00022801"/>
    </source>
</evidence>
<dbReference type="Pfam" id="PF01400">
    <property type="entry name" value="Astacin"/>
    <property type="match status" value="1"/>
</dbReference>
<keyword evidence="2 6" id="KW-0479">Metal-binding</keyword>
<evidence type="ECO:0000256" key="5">
    <source>
        <dbReference type="ARBA" id="ARBA00023049"/>
    </source>
</evidence>
<evidence type="ECO:0000256" key="1">
    <source>
        <dbReference type="ARBA" id="ARBA00022670"/>
    </source>
</evidence>
<dbReference type="PRINTS" id="PR00480">
    <property type="entry name" value="ASTACIN"/>
</dbReference>
<dbReference type="PANTHER" id="PTHR10127">
    <property type="entry name" value="DISCOIDIN, CUB, EGF, LAMININ , AND ZINC METALLOPROTEASE DOMAIN CONTAINING"/>
    <property type="match status" value="1"/>
</dbReference>
<feature type="binding site" evidence="6">
    <location>
        <position position="157"/>
    </location>
    <ligand>
        <name>Zn(2+)</name>
        <dbReference type="ChEBI" id="CHEBI:29105"/>
        <note>catalytic</note>
    </ligand>
</feature>
<protein>
    <recommendedName>
        <fullName evidence="7">Metalloendopeptidase</fullName>
        <ecNumber evidence="7">3.4.24.-</ecNumber>
    </recommendedName>
</protein>
<evidence type="ECO:0000256" key="4">
    <source>
        <dbReference type="ARBA" id="ARBA00022833"/>
    </source>
</evidence>
<accession>A0A151ICD4</accession>
<proteinExistence type="predicted"/>
<dbReference type="InterPro" id="IPR024079">
    <property type="entry name" value="MetalloPept_cat_dom_sf"/>
</dbReference>
<dbReference type="PROSITE" id="PS51864">
    <property type="entry name" value="ASTACIN"/>
    <property type="match status" value="1"/>
</dbReference>
<organism evidence="9 10">
    <name type="scientific">Cyphomyrmex costatus</name>
    <dbReference type="NCBI Taxonomy" id="456900"/>
    <lineage>
        <taxon>Eukaryota</taxon>
        <taxon>Metazoa</taxon>
        <taxon>Ecdysozoa</taxon>
        <taxon>Arthropoda</taxon>
        <taxon>Hexapoda</taxon>
        <taxon>Insecta</taxon>
        <taxon>Pterygota</taxon>
        <taxon>Neoptera</taxon>
        <taxon>Endopterygota</taxon>
        <taxon>Hymenoptera</taxon>
        <taxon>Apocrita</taxon>
        <taxon>Aculeata</taxon>
        <taxon>Formicoidea</taxon>
        <taxon>Formicidae</taxon>
        <taxon>Myrmicinae</taxon>
        <taxon>Cyphomyrmex</taxon>
    </lineage>
</organism>
<dbReference type="PANTHER" id="PTHR10127:SF780">
    <property type="entry name" value="METALLOENDOPEPTIDASE"/>
    <property type="match status" value="1"/>
</dbReference>
<dbReference type="Proteomes" id="UP000078542">
    <property type="component" value="Unassembled WGS sequence"/>
</dbReference>
<dbReference type="Gene3D" id="3.40.390.10">
    <property type="entry name" value="Collagenase (Catalytic Domain)"/>
    <property type="match status" value="1"/>
</dbReference>
<feature type="domain" description="Peptidase M12A" evidence="8">
    <location>
        <begin position="44"/>
        <end position="250"/>
    </location>
</feature>
<dbReference type="EC" id="3.4.24.-" evidence="7"/>
<keyword evidence="5 6" id="KW-0482">Metalloprotease</keyword>
<gene>
    <name evidence="9" type="ORF">ALC62_11558</name>
</gene>
<feature type="binding site" evidence="6">
    <location>
        <position position="151"/>
    </location>
    <ligand>
        <name>Zn(2+)</name>
        <dbReference type="ChEBI" id="CHEBI:29105"/>
        <note>catalytic</note>
    </ligand>
</feature>
<dbReference type="GO" id="GO:0006508">
    <property type="term" value="P:proteolysis"/>
    <property type="evidence" value="ECO:0007669"/>
    <property type="project" value="UniProtKB-KW"/>
</dbReference>
<dbReference type="EMBL" id="KQ978057">
    <property type="protein sequence ID" value="KYM97747.1"/>
    <property type="molecule type" value="Genomic_DNA"/>
</dbReference>
<evidence type="ECO:0000313" key="10">
    <source>
        <dbReference type="Proteomes" id="UP000078542"/>
    </source>
</evidence>
<comment type="cofactor">
    <cofactor evidence="6 7">
        <name>Zn(2+)</name>
        <dbReference type="ChEBI" id="CHEBI:29105"/>
    </cofactor>
    <text evidence="6 7">Binds 1 zinc ion per subunit.</text>
</comment>
<evidence type="ECO:0000313" key="9">
    <source>
        <dbReference type="EMBL" id="KYM97747.1"/>
    </source>
</evidence>
<dbReference type="SMART" id="SM00235">
    <property type="entry name" value="ZnMc"/>
    <property type="match status" value="1"/>
</dbReference>
<keyword evidence="1 6" id="KW-0645">Protease</keyword>
<feature type="active site" evidence="6">
    <location>
        <position position="148"/>
    </location>
</feature>
<dbReference type="GO" id="GO:0004222">
    <property type="term" value="F:metalloendopeptidase activity"/>
    <property type="evidence" value="ECO:0007669"/>
    <property type="project" value="UniProtKB-UniRule"/>
</dbReference>
<name>A0A151ICD4_9HYME</name>
<keyword evidence="3 6" id="KW-0378">Hydrolase</keyword>
<keyword evidence="10" id="KW-1185">Reference proteome</keyword>
<dbReference type="InterPro" id="IPR001506">
    <property type="entry name" value="Peptidase_M12A"/>
</dbReference>
<evidence type="ECO:0000256" key="6">
    <source>
        <dbReference type="PROSITE-ProRule" id="PRU01211"/>
    </source>
</evidence>
<evidence type="ECO:0000256" key="2">
    <source>
        <dbReference type="ARBA" id="ARBA00022723"/>
    </source>
</evidence>
<dbReference type="GO" id="GO:0008270">
    <property type="term" value="F:zinc ion binding"/>
    <property type="evidence" value="ECO:0007669"/>
    <property type="project" value="UniProtKB-UniRule"/>
</dbReference>
<dbReference type="InterPro" id="IPR006026">
    <property type="entry name" value="Peptidase_Metallo"/>
</dbReference>
<reference evidence="9 10" key="1">
    <citation type="submission" date="2016-03" db="EMBL/GenBank/DDBJ databases">
        <title>Cyphomyrmex costatus WGS genome.</title>
        <authorList>
            <person name="Nygaard S."/>
            <person name="Hu H."/>
            <person name="Boomsma J."/>
            <person name="Zhang G."/>
        </authorList>
    </citation>
    <scope>NUCLEOTIDE SEQUENCE [LARGE SCALE GENOMIC DNA]</scope>
    <source>
        <strain evidence="9">MS0001</strain>
        <tissue evidence="9">Whole body</tissue>
    </source>
</reference>
<dbReference type="AlphaFoldDB" id="A0A151ICD4"/>
<dbReference type="InterPro" id="IPR034035">
    <property type="entry name" value="Astacin-like_dom"/>
</dbReference>
<evidence type="ECO:0000256" key="7">
    <source>
        <dbReference type="RuleBase" id="RU361183"/>
    </source>
</evidence>
<dbReference type="CDD" id="cd04280">
    <property type="entry name" value="ZnMc_astacin_like"/>
    <property type="match status" value="1"/>
</dbReference>
<sequence length="282" mass="33046">MKKRTLIRIYSYPIYIHTVDSWSQYNNPEEGVQQEGDIHRRSRKTITTEKTLLWPNGIVNYYVHSSIVNEPIKFAMLETALQIIMLKTCIKFVRIEEYAKLSANSSWVNVTGHDKGCYSDIGYNVHGPTTLNLDIKECFRTIGHSIHEMLHTLGVYHEHMRPDRNNYITIIWENMRKGDEFNFQLLNNSIVTNYGLPYDYDSIMHYSMTAFSTDRSFPTIIPKNSYVEIGQRSHLSYYDIQKLLIAYNCTASIYTNKLKKKPNLDKLKKLEKLPKKLQDTSR</sequence>
<evidence type="ECO:0000259" key="8">
    <source>
        <dbReference type="PROSITE" id="PS51864"/>
    </source>
</evidence>
<dbReference type="STRING" id="456900.A0A151ICD4"/>
<comment type="caution">
    <text evidence="6">Lacks conserved residue(s) required for the propagation of feature annotation.</text>
</comment>